<keyword evidence="4" id="KW-1185">Reference proteome</keyword>
<gene>
    <name evidence="3" type="ORF">DNG_09025</name>
</gene>
<dbReference type="GO" id="GO:0005739">
    <property type="term" value="C:mitochondrion"/>
    <property type="evidence" value="ECO:0007669"/>
    <property type="project" value="TreeGrafter"/>
</dbReference>
<evidence type="ECO:0000313" key="3">
    <source>
        <dbReference type="EMBL" id="SPO06336.1"/>
    </source>
</evidence>
<dbReference type="Pfam" id="PF08240">
    <property type="entry name" value="ADH_N"/>
    <property type="match status" value="1"/>
</dbReference>
<dbReference type="EMBL" id="ONZQ02000015">
    <property type="protein sequence ID" value="SPO06336.1"/>
    <property type="molecule type" value="Genomic_DNA"/>
</dbReference>
<dbReference type="CDD" id="cd05289">
    <property type="entry name" value="MDR_like_2"/>
    <property type="match status" value="1"/>
</dbReference>
<feature type="domain" description="Enoyl reductase (ER)" evidence="2">
    <location>
        <begin position="17"/>
        <end position="336"/>
    </location>
</feature>
<dbReference type="GO" id="GO:0016491">
    <property type="term" value="F:oxidoreductase activity"/>
    <property type="evidence" value="ECO:0007669"/>
    <property type="project" value="InterPro"/>
</dbReference>
<accession>A0AAE8N4U4</accession>
<dbReference type="SMART" id="SM00829">
    <property type="entry name" value="PKS_ER"/>
    <property type="match status" value="1"/>
</dbReference>
<dbReference type="InterPro" id="IPR011032">
    <property type="entry name" value="GroES-like_sf"/>
</dbReference>
<name>A0AAE8N4U4_9PEZI</name>
<dbReference type="InterPro" id="IPR013154">
    <property type="entry name" value="ADH-like_N"/>
</dbReference>
<dbReference type="Gene3D" id="3.90.180.10">
    <property type="entry name" value="Medium-chain alcohol dehydrogenases, catalytic domain"/>
    <property type="match status" value="1"/>
</dbReference>
<dbReference type="AlphaFoldDB" id="A0AAE8N4U4"/>
<dbReference type="Proteomes" id="UP001187682">
    <property type="component" value="Unassembled WGS sequence"/>
</dbReference>
<protein>
    <submittedName>
        <fullName evidence="3">Related to zinc-binding oxidoreductase</fullName>
    </submittedName>
</protein>
<sequence>MASPLPKTMRTILQTDKNSSKLTMKEVPLPTPTHPNDVLVKVAATSPCLGELWWARDFPDSVPVGKEPVPGQDLAGTVVAAPEGSAFKPGDEVFARIDASRPGAGREYALARESELALRPKSLDWAQTTATPLSALTAWQIVFVQGTLEAAGVFGDKEARKRNGEKRVLITGAGGSVGGFAVQFAAAAGAGAVVAVNSGSKAEFVKSLGATEVVDYTKVTVDAWAAEDPASREVDLIADCIGGSTMKNLWAALKDGGSFISIAMPPDMVKPEGYGKTPAKSVFFIVTSLGSQLAEISKLIDAGGIKPLVDSVFEFEQFQEAFDKVESRKTAGKVIIKVSV</sequence>
<evidence type="ECO:0000256" key="1">
    <source>
        <dbReference type="SAM" id="MobiDB-lite"/>
    </source>
</evidence>
<proteinExistence type="predicted"/>
<comment type="caution">
    <text evidence="3">The sequence shown here is derived from an EMBL/GenBank/DDBJ whole genome shotgun (WGS) entry which is preliminary data.</text>
</comment>
<dbReference type="PANTHER" id="PTHR11695:SF647">
    <property type="entry name" value="ENOYL REDUCTASE (ER) DOMAIN-CONTAINING PROTEIN"/>
    <property type="match status" value="1"/>
</dbReference>
<dbReference type="PANTHER" id="PTHR11695">
    <property type="entry name" value="ALCOHOL DEHYDROGENASE RELATED"/>
    <property type="match status" value="1"/>
</dbReference>
<evidence type="ECO:0000259" key="2">
    <source>
        <dbReference type="SMART" id="SM00829"/>
    </source>
</evidence>
<dbReference type="Gene3D" id="3.40.50.720">
    <property type="entry name" value="NAD(P)-binding Rossmann-like Domain"/>
    <property type="match status" value="1"/>
</dbReference>
<feature type="region of interest" description="Disordered" evidence="1">
    <location>
        <begin position="1"/>
        <end position="20"/>
    </location>
</feature>
<dbReference type="InterPro" id="IPR020843">
    <property type="entry name" value="ER"/>
</dbReference>
<evidence type="ECO:0000313" key="4">
    <source>
        <dbReference type="Proteomes" id="UP001187682"/>
    </source>
</evidence>
<dbReference type="Pfam" id="PF13602">
    <property type="entry name" value="ADH_zinc_N_2"/>
    <property type="match status" value="1"/>
</dbReference>
<feature type="compositionally biased region" description="Polar residues" evidence="1">
    <location>
        <begin position="11"/>
        <end position="20"/>
    </location>
</feature>
<reference evidence="3" key="1">
    <citation type="submission" date="2018-03" db="EMBL/GenBank/DDBJ databases">
        <authorList>
            <person name="Guldener U."/>
        </authorList>
    </citation>
    <scope>NUCLEOTIDE SEQUENCE</scope>
</reference>
<dbReference type="InterPro" id="IPR050700">
    <property type="entry name" value="YIM1/Zinc_Alcohol_DH_Fams"/>
</dbReference>
<dbReference type="InterPro" id="IPR036291">
    <property type="entry name" value="NAD(P)-bd_dom_sf"/>
</dbReference>
<dbReference type="SUPFAM" id="SSF51735">
    <property type="entry name" value="NAD(P)-binding Rossmann-fold domains"/>
    <property type="match status" value="1"/>
</dbReference>
<organism evidence="3 4">
    <name type="scientific">Cephalotrichum gorgonifer</name>
    <dbReference type="NCBI Taxonomy" id="2041049"/>
    <lineage>
        <taxon>Eukaryota</taxon>
        <taxon>Fungi</taxon>
        <taxon>Dikarya</taxon>
        <taxon>Ascomycota</taxon>
        <taxon>Pezizomycotina</taxon>
        <taxon>Sordariomycetes</taxon>
        <taxon>Hypocreomycetidae</taxon>
        <taxon>Microascales</taxon>
        <taxon>Microascaceae</taxon>
        <taxon>Cephalotrichum</taxon>
    </lineage>
</organism>
<dbReference type="SUPFAM" id="SSF50129">
    <property type="entry name" value="GroES-like"/>
    <property type="match status" value="1"/>
</dbReference>